<comment type="caution">
    <text evidence="1">The sequence shown here is derived from an EMBL/GenBank/DDBJ whole genome shotgun (WGS) entry which is preliminary data.</text>
</comment>
<organism evidence="1 2">
    <name type="scientific">Phormidium tenue FACHB-1050</name>
    <dbReference type="NCBI Taxonomy" id="2692857"/>
    <lineage>
        <taxon>Bacteria</taxon>
        <taxon>Bacillati</taxon>
        <taxon>Cyanobacteriota</taxon>
        <taxon>Cyanophyceae</taxon>
        <taxon>Oscillatoriophycideae</taxon>
        <taxon>Oscillatoriales</taxon>
        <taxon>Oscillatoriaceae</taxon>
        <taxon>Phormidium</taxon>
    </lineage>
</organism>
<name>A0ABR8CC86_9CYAN</name>
<accession>A0ABR8CC86</accession>
<keyword evidence="2" id="KW-1185">Reference proteome</keyword>
<evidence type="ECO:0000313" key="1">
    <source>
        <dbReference type="EMBL" id="MBD2317084.1"/>
    </source>
</evidence>
<sequence>MEVWEEISRQRVKYIVDSYQLDGNDDEDFYEYLEDLLQAYAPPQIELALVEVLIESWRFTPMMRGVMFLKRSHDLLKSWESSPIAPHVSPTHFRLITGLDPTPVFGTGFMQPSRSVFSTI</sequence>
<evidence type="ECO:0000313" key="2">
    <source>
        <dbReference type="Proteomes" id="UP000618445"/>
    </source>
</evidence>
<dbReference type="EMBL" id="JACJQY010000011">
    <property type="protein sequence ID" value="MBD2317084.1"/>
    <property type="molecule type" value="Genomic_DNA"/>
</dbReference>
<protein>
    <submittedName>
        <fullName evidence="1">Uncharacterized protein</fullName>
    </submittedName>
</protein>
<dbReference type="Proteomes" id="UP000618445">
    <property type="component" value="Unassembled WGS sequence"/>
</dbReference>
<gene>
    <name evidence="1" type="ORF">H6G05_09525</name>
</gene>
<reference evidence="1 2" key="1">
    <citation type="journal article" date="2020" name="ISME J.">
        <title>Comparative genomics reveals insights into cyanobacterial evolution and habitat adaptation.</title>
        <authorList>
            <person name="Chen M.Y."/>
            <person name="Teng W.K."/>
            <person name="Zhao L."/>
            <person name="Hu C.X."/>
            <person name="Zhou Y.K."/>
            <person name="Han B.P."/>
            <person name="Song L.R."/>
            <person name="Shu W.S."/>
        </authorList>
    </citation>
    <scope>NUCLEOTIDE SEQUENCE [LARGE SCALE GENOMIC DNA]</scope>
    <source>
        <strain evidence="1 2">FACHB-1050</strain>
    </source>
</reference>
<dbReference type="RefSeq" id="WP_190577948.1">
    <property type="nucleotide sequence ID" value="NZ_CAWPQU010000003.1"/>
</dbReference>
<proteinExistence type="predicted"/>